<evidence type="ECO:0000256" key="10">
    <source>
        <dbReference type="ARBA" id="ARBA00023136"/>
    </source>
</evidence>
<evidence type="ECO:0000256" key="12">
    <source>
        <dbReference type="ARBA" id="ARBA00023303"/>
    </source>
</evidence>
<dbReference type="PANTHER" id="PTHR45628">
    <property type="entry name" value="VOLTAGE-DEPENDENT CALCIUM CHANNEL TYPE A SUBUNIT ALPHA-1"/>
    <property type="match status" value="1"/>
</dbReference>
<feature type="transmembrane region" description="Helical" evidence="14">
    <location>
        <begin position="1823"/>
        <end position="1844"/>
    </location>
</feature>
<feature type="transmembrane region" description="Helical" evidence="14">
    <location>
        <begin position="1132"/>
        <end position="1147"/>
    </location>
</feature>
<evidence type="ECO:0000256" key="9">
    <source>
        <dbReference type="ARBA" id="ARBA00023065"/>
    </source>
</evidence>
<dbReference type="FunFam" id="1.10.287.70:FF:000162">
    <property type="entry name" value="Voltage-gated Ca2+ channel, alpha subunit"/>
    <property type="match status" value="1"/>
</dbReference>
<accession>A0A8S1XX54</accession>
<feature type="transmembrane region" description="Helical" evidence="14">
    <location>
        <begin position="1446"/>
        <end position="1468"/>
    </location>
</feature>
<dbReference type="InterPro" id="IPR005821">
    <property type="entry name" value="Ion_trans_dom"/>
</dbReference>
<dbReference type="GO" id="GO:0008331">
    <property type="term" value="F:high voltage-gated calcium channel activity"/>
    <property type="evidence" value="ECO:0007669"/>
    <property type="project" value="TreeGrafter"/>
</dbReference>
<evidence type="ECO:0000256" key="3">
    <source>
        <dbReference type="ARBA" id="ARBA00022568"/>
    </source>
</evidence>
<dbReference type="GO" id="GO:0098703">
    <property type="term" value="P:calcium ion import across plasma membrane"/>
    <property type="evidence" value="ECO:0007669"/>
    <property type="project" value="TreeGrafter"/>
</dbReference>
<organism evidence="16 17">
    <name type="scientific">Paramecium octaurelia</name>
    <dbReference type="NCBI Taxonomy" id="43137"/>
    <lineage>
        <taxon>Eukaryota</taxon>
        <taxon>Sar</taxon>
        <taxon>Alveolata</taxon>
        <taxon>Ciliophora</taxon>
        <taxon>Intramacronucleata</taxon>
        <taxon>Oligohymenophorea</taxon>
        <taxon>Peniculida</taxon>
        <taxon>Parameciidae</taxon>
        <taxon>Paramecium</taxon>
    </lineage>
</organism>
<evidence type="ECO:0000256" key="8">
    <source>
        <dbReference type="ARBA" id="ARBA00022989"/>
    </source>
</evidence>
<dbReference type="Proteomes" id="UP000683925">
    <property type="component" value="Unassembled WGS sequence"/>
</dbReference>
<dbReference type="FunFam" id="1.20.120.350:FF:000093">
    <property type="entry name" value="Uncharacterized protein"/>
    <property type="match status" value="1"/>
</dbReference>
<feature type="domain" description="Ion transport" evidence="15">
    <location>
        <begin position="1101"/>
        <end position="1328"/>
    </location>
</feature>
<dbReference type="FunFam" id="1.10.287.70:FF:000166">
    <property type="entry name" value="Voltage-gated Ca2+ channel, alpha subunit"/>
    <property type="match status" value="1"/>
</dbReference>
<keyword evidence="9" id="KW-0406">Ion transport</keyword>
<evidence type="ECO:0000256" key="13">
    <source>
        <dbReference type="SAM" id="MobiDB-lite"/>
    </source>
</evidence>
<dbReference type="PANTHER" id="PTHR45628:SF7">
    <property type="entry name" value="VOLTAGE-DEPENDENT CALCIUM CHANNEL TYPE A SUBUNIT ALPHA-1"/>
    <property type="match status" value="1"/>
</dbReference>
<name>A0A8S1XX54_PAROT</name>
<evidence type="ECO:0000256" key="1">
    <source>
        <dbReference type="ARBA" id="ARBA00004141"/>
    </source>
</evidence>
<keyword evidence="7" id="KW-0851">Voltage-gated channel</keyword>
<dbReference type="GO" id="GO:0005891">
    <property type="term" value="C:voltage-gated calcium channel complex"/>
    <property type="evidence" value="ECO:0007669"/>
    <property type="project" value="TreeGrafter"/>
</dbReference>
<proteinExistence type="predicted"/>
<feature type="transmembrane region" description="Helical" evidence="14">
    <location>
        <begin position="1297"/>
        <end position="1319"/>
    </location>
</feature>
<keyword evidence="10 14" id="KW-0472">Membrane</keyword>
<feature type="region of interest" description="Disordered" evidence="13">
    <location>
        <begin position="94"/>
        <end position="113"/>
    </location>
</feature>
<evidence type="ECO:0000256" key="14">
    <source>
        <dbReference type="SAM" id="Phobius"/>
    </source>
</evidence>
<feature type="transmembrane region" description="Helical" evidence="14">
    <location>
        <begin position="460"/>
        <end position="477"/>
    </location>
</feature>
<feature type="transmembrane region" description="Helical" evidence="14">
    <location>
        <begin position="1576"/>
        <end position="1598"/>
    </location>
</feature>
<gene>
    <name evidence="16" type="ORF">POCTA_138.1.T1370063</name>
</gene>
<feature type="transmembrane region" description="Helical" evidence="14">
    <location>
        <begin position="498"/>
        <end position="517"/>
    </location>
</feature>
<feature type="compositionally biased region" description="Polar residues" evidence="13">
    <location>
        <begin position="1349"/>
        <end position="1360"/>
    </location>
</feature>
<keyword evidence="17" id="KW-1185">Reference proteome</keyword>
<dbReference type="OrthoDB" id="431720at2759"/>
<comment type="caution">
    <text evidence="16">The sequence shown here is derived from an EMBL/GenBank/DDBJ whole genome shotgun (WGS) entry which is preliminary data.</text>
</comment>
<evidence type="ECO:0000256" key="11">
    <source>
        <dbReference type="ARBA" id="ARBA00023180"/>
    </source>
</evidence>
<feature type="transmembrane region" description="Helical" evidence="14">
    <location>
        <begin position="685"/>
        <end position="708"/>
    </location>
</feature>
<dbReference type="OMA" id="NWIRIMI"/>
<feature type="transmembrane region" description="Helical" evidence="14">
    <location>
        <begin position="1856"/>
        <end position="1875"/>
    </location>
</feature>
<dbReference type="FunFam" id="1.20.120.350:FF:000129">
    <property type="entry name" value="Uncharacterized protein"/>
    <property type="match status" value="1"/>
</dbReference>
<evidence type="ECO:0000256" key="4">
    <source>
        <dbReference type="ARBA" id="ARBA00022673"/>
    </source>
</evidence>
<dbReference type="Pfam" id="PF00520">
    <property type="entry name" value="Ion_trans"/>
    <property type="match status" value="4"/>
</dbReference>
<dbReference type="FunFam" id="1.10.287.70:FF:000117">
    <property type="entry name" value="Voltage-gated Ca2+ channel, alpha subunit"/>
    <property type="match status" value="1"/>
</dbReference>
<feature type="transmembrane region" description="Helical" evidence="14">
    <location>
        <begin position="1761"/>
        <end position="1778"/>
    </location>
</feature>
<feature type="domain" description="Ion transport" evidence="15">
    <location>
        <begin position="458"/>
        <end position="709"/>
    </location>
</feature>
<dbReference type="EMBL" id="CAJJDP010000138">
    <property type="protein sequence ID" value="CAD8206141.1"/>
    <property type="molecule type" value="Genomic_DNA"/>
</dbReference>
<dbReference type="FunFam" id="1.20.120.350:FF:000082">
    <property type="entry name" value="Uncharacterized protein"/>
    <property type="match status" value="1"/>
</dbReference>
<evidence type="ECO:0000313" key="16">
    <source>
        <dbReference type="EMBL" id="CAD8206141.1"/>
    </source>
</evidence>
<keyword evidence="4" id="KW-0107">Calcium channel</keyword>
<evidence type="ECO:0000256" key="2">
    <source>
        <dbReference type="ARBA" id="ARBA00022448"/>
    </source>
</evidence>
<feature type="compositionally biased region" description="Polar residues" evidence="13">
    <location>
        <begin position="43"/>
        <end position="78"/>
    </location>
</feature>
<keyword evidence="11" id="KW-0325">Glycoprotein</keyword>
<evidence type="ECO:0000256" key="5">
    <source>
        <dbReference type="ARBA" id="ARBA00022692"/>
    </source>
</evidence>
<reference evidence="16" key="1">
    <citation type="submission" date="2021-01" db="EMBL/GenBank/DDBJ databases">
        <authorList>
            <consortium name="Genoscope - CEA"/>
            <person name="William W."/>
        </authorList>
    </citation>
    <scope>NUCLEOTIDE SEQUENCE</scope>
</reference>
<evidence type="ECO:0000256" key="6">
    <source>
        <dbReference type="ARBA" id="ARBA00022837"/>
    </source>
</evidence>
<keyword evidence="5 14" id="KW-0812">Transmembrane</keyword>
<feature type="transmembrane region" description="Helical" evidence="14">
    <location>
        <begin position="1982"/>
        <end position="2004"/>
    </location>
</feature>
<feature type="domain" description="Ion transport" evidence="15">
    <location>
        <begin position="1757"/>
        <end position="2010"/>
    </location>
</feature>
<feature type="transmembrane region" description="Helical" evidence="14">
    <location>
        <begin position="1887"/>
        <end position="1912"/>
    </location>
</feature>
<feature type="transmembrane region" description="Helical" evidence="14">
    <location>
        <begin position="1678"/>
        <end position="1704"/>
    </location>
</feature>
<evidence type="ECO:0000259" key="15">
    <source>
        <dbReference type="Pfam" id="PF00520"/>
    </source>
</evidence>
<keyword evidence="12" id="KW-0407">Ion channel</keyword>
<feature type="transmembrane region" description="Helical" evidence="14">
    <location>
        <begin position="1102"/>
        <end position="1120"/>
    </location>
</feature>
<keyword evidence="2" id="KW-0813">Transport</keyword>
<feature type="region of interest" description="Disordered" evidence="13">
    <location>
        <begin position="26"/>
        <end position="78"/>
    </location>
</feature>
<keyword evidence="3" id="KW-0109">Calcium transport</keyword>
<feature type="transmembrane region" description="Helical" evidence="14">
    <location>
        <begin position="529"/>
        <end position="547"/>
    </location>
</feature>
<sequence length="2382" mass="280543">MFPNIIQQDRRSSIMDEQLLIYNKNIHHTPEQTSRRIQKRQSSKIGSQSQITRNQRSKLQIDNHSQSRKATLQSQKNRQNNLYQEYQDLFLTESSDSNSSQDEVSKKSKVQQKGPASIINYDKVIDEQMEFIHKTLHQQLSSISKQKATSFLKSSQNSQMKQTMKSMKSFKQLSSYSKKSSFQSKLNFSTKFNRERSISTSKNVNSDAQELKSLVKILDQAGIPEQEQGQYKQIIEELEKQCAEIVPTGRNRIKQKVRKTFVHLFNQYYKDDNQLRGVDGDQMSVCSVVQNESLFFGNQKHDPYNMQNSPSNINMTSILDNVFTKTQNHGLMSDRMKLLIDNFKLEISSDDSNVNAQSEQSSEIEVDEEEEYLERQFTQTIRDPTQQQDHQILKYERKYKRDPIYDPYPLIWQSKEDYKWIVKDYQLYWDNYPLVWLRKTIVFIIRIIANTAYKIINHRIFTILVLISIVFNIMVFIESQNDNLSIDVKASLRQQKQIILFFFIGENILKLIGQGMIDFFWDLQNVFDIIILILFSFHYYYPTFMIIDFSTARLLKILSVISVFSKRLQIMLLALKHSLRFLLEALIIVIIFSYFFALFGMHLFQGLFLNKCYYAESGISTNYLCGYNLECEDSSMICCKSLTNPNVPTNFDDIFYSYEEVVRLMIFNEWTEPIYLAMLTFHDIAIIYFIFLIFIIGIFGANLIIAVLKIYYSQTLLKYQHEDIQKLSASTEIILNFRIIKNYSIDCDWKANSSKDLVRKKPRDVDEQTTYAKTILQNNNQKVINYKYKYLSARQTKEQEEIKQRKRGIKSNNSKFENLLYHFKLEKLLIFEQNKEQFMQKLYQNDAFDKDYLKLFYIQTIKKVPLYSWRIVINKFFQYSSTSEGDIFSFKLKNEQQQKKREREFEFIRKSVLNHCYKLKKSDYSFAKLDFKNSYYFNRSHGHLPIKQKSKQKQLQNVEKSQRVENALKIENNYNNHQIIKIIPNNQMSNKKTAYVDKTFDSEIIQQMINRQIPENQVEVQDFEELFVRYRLEECKQGVVYKNNWSGNCVLQSKQRLYSTIRIFRQLNNIDIYQWKTPSLLCILSLISKNLNLMLRNRSAQIFFDLIVLINIILLSMIGYVDQNIIRQLNDYFVFILLGELFLKLVFQGIKRFCSRANNFVDTFILTCSIIQSVYVNKNSGNGNIYLDLLNSSQALLIYRIIKYNSFALKIANITKKSLPSFLNLILLMITLIFCFAFIGMNLYKDKFPTNTDFGLQQSFDDLAAAFLTVFVRAANEDWFGMVMLGSQYSSKIGTTFFSVISVYVLNLMTIGFILAIVLDSFSSYESEDETESGVEREHSQFSILEGNDNTNEMTLSSDDVISPNDLTEKNTNGNDQYQDTKQDEEKQIGKNNNFFDLSARIELLLGQLFAKFQFFTNNESENSLYIFSQKNKFRKLCYRCINYQLYINLIQVTFFIALMNMCLYTYFDYENKIQKDLIVQISNYVELVTNILLLIDSALKIISLGFMKDKGSFTSEFWRFIDFVYQLCYISNFIVKYDAFLYLKALKYARPFRFLYLFEQLKYINSAISKSIVDLMNILFVQIMVWLIFAIFGVMLYRDKMSYCQHPLNFGINKQECIELGEEWVNNLYNFDNMGNAMLALYRMTACDDWVYIMQICLNSRSEDQGPILYGNRWVTLVYFMLFILVGVLFFLGFFAGILFINFQTYKTKLQKQILTNDQQLFANITEIIQKEVPNYSDPPKSFIRKLASNIIKQTLYERLILLTIFINTGILTFFYDDASLDLLQLLEYIYHALSCCLILDTCLKILAFGIRRYWGYIWREIEFILGFIALVDLILFLTIDWSSYYFKSTINDQYFLILRLAFACRNLRTLLIIQQFKGLTRLLRILNFSASFLLQILCFFFSILLFYGFIGCEYFGMIEKGAYVTDYMNFTNIGKALLILFKICTKNNWIRIMIDVSERNQYCTPETPSDCGVKWIYANIYFYTFVLISNFVAFNLFITALVDQFEKFFNSQNSVLQTYIENIDPFRTTWCKYSTETKGAQMHSKHLAHFLLELGLPLGSAPGDNIWDAAKSASNFKIKADQNGYIHFQEVLYETIRYVYRDQIFKTGHSEGIKLMKQIDKDTRFRLHFKRLDILDRRYPIYEMMHLKGNFNILQEYLFLLMIFRTFKSYSSKTIGRIQEAIISRDNSNHPKEFIQNSSQSEIDEDTLNDNKIIQSQHQISLDSQDVETFQVQVSKYIESHKANKKLKFLDQNCNDNSEGRIIFLPDSQKQGGIQMGRAKHKSTIKKKQEYNFVDFEAIEQKQLHNPMLDSSHLNEYSKGAMTDSLINEEYNINQINYSNISPHKDKFSLNNSMNESVGTENHNFFYGKPKMKYCQNVAN</sequence>
<comment type="subcellular location">
    <subcellularLocation>
        <location evidence="1">Membrane</location>
        <topology evidence="1">Multi-pass membrane protein</topology>
    </subcellularLocation>
</comment>
<dbReference type="FunFam" id="1.20.120.350:FF:000087">
    <property type="entry name" value="Uncharacterized protein"/>
    <property type="match status" value="1"/>
</dbReference>
<keyword evidence="6" id="KW-0106">Calcium</keyword>
<feature type="domain" description="Ion transport" evidence="15">
    <location>
        <begin position="1450"/>
        <end position="1710"/>
    </location>
</feature>
<feature type="transmembrane region" description="Helical" evidence="14">
    <location>
        <begin position="1488"/>
        <end position="1508"/>
    </location>
</feature>
<evidence type="ECO:0000313" key="17">
    <source>
        <dbReference type="Proteomes" id="UP000683925"/>
    </source>
</evidence>
<dbReference type="InterPro" id="IPR050599">
    <property type="entry name" value="VDCC_alpha-1_subunit"/>
</dbReference>
<feature type="transmembrane region" description="Helical" evidence="14">
    <location>
        <begin position="581"/>
        <end position="604"/>
    </location>
</feature>
<feature type="transmembrane region" description="Helical" evidence="14">
    <location>
        <begin position="1222"/>
        <end position="1244"/>
    </location>
</feature>
<protein>
    <recommendedName>
        <fullName evidence="15">Ion transport domain-containing protein</fullName>
    </recommendedName>
</protein>
<evidence type="ECO:0000256" key="7">
    <source>
        <dbReference type="ARBA" id="ARBA00022882"/>
    </source>
</evidence>
<feature type="transmembrane region" description="Helical" evidence="14">
    <location>
        <begin position="1790"/>
        <end position="1811"/>
    </location>
</feature>
<keyword evidence="8 14" id="KW-1133">Transmembrane helix</keyword>
<feature type="region of interest" description="Disordered" evidence="13">
    <location>
        <begin position="1349"/>
        <end position="1385"/>
    </location>
</feature>